<name>M6JVH1_9LEPT</name>
<reference evidence="2 3" key="1">
    <citation type="submission" date="2013-01" db="EMBL/GenBank/DDBJ databases">
        <authorList>
            <person name="Harkins D.M."/>
            <person name="Durkin A.S."/>
            <person name="Brinkac L.M."/>
            <person name="Haft D.H."/>
            <person name="Selengut J.D."/>
            <person name="Sanka R."/>
            <person name="DePew J."/>
            <person name="Purushe J."/>
            <person name="Hartskeerl R.A."/>
            <person name="Ahmed A."/>
            <person name="van der Linden H."/>
            <person name="Goris M.G.A."/>
            <person name="Vinetz J.M."/>
            <person name="Sutton G.G."/>
            <person name="Nierman W.C."/>
            <person name="Fouts D.E."/>
        </authorList>
    </citation>
    <scope>NUCLEOTIDE SEQUENCE [LARGE SCALE GENOMIC DNA]</scope>
    <source>
        <strain evidence="2 3">MAVJ 401</strain>
    </source>
</reference>
<keyword evidence="1" id="KW-1133">Transmembrane helix</keyword>
<comment type="caution">
    <text evidence="2">The sequence shown here is derived from an EMBL/GenBank/DDBJ whole genome shotgun (WGS) entry which is preliminary data.</text>
</comment>
<keyword evidence="1" id="KW-0472">Membrane</keyword>
<accession>M6JVH1</accession>
<feature type="transmembrane region" description="Helical" evidence="1">
    <location>
        <begin position="176"/>
        <end position="195"/>
    </location>
</feature>
<dbReference type="EMBL" id="AHMU02000085">
    <property type="protein sequence ID" value="EMN19472.1"/>
    <property type="molecule type" value="Genomic_DNA"/>
</dbReference>
<dbReference type="Proteomes" id="UP000012106">
    <property type="component" value="Unassembled WGS sequence"/>
</dbReference>
<feature type="transmembrane region" description="Helical" evidence="1">
    <location>
        <begin position="84"/>
        <end position="102"/>
    </location>
</feature>
<organism evidence="2 3">
    <name type="scientific">Leptospira santarosai serovar Arenal str. MAVJ 401</name>
    <dbReference type="NCBI Taxonomy" id="1049976"/>
    <lineage>
        <taxon>Bacteria</taxon>
        <taxon>Pseudomonadati</taxon>
        <taxon>Spirochaetota</taxon>
        <taxon>Spirochaetia</taxon>
        <taxon>Leptospirales</taxon>
        <taxon>Leptospiraceae</taxon>
        <taxon>Leptospira</taxon>
    </lineage>
</organism>
<evidence type="ECO:0000313" key="2">
    <source>
        <dbReference type="EMBL" id="EMN19472.1"/>
    </source>
</evidence>
<gene>
    <name evidence="2" type="ORF">LEP1GSC063_2275</name>
</gene>
<sequence length="196" mass="22898">MICHFSGEILYGSRKRIFSFLNPSMAQTNYQIPSLETLDLEFEKEIYWNRFLERAGFIVGYGAYLICFVIVFGLKLEAVKYASLFYLGLFTRLSSLLIGKFYEIPVVFRNLFSENKSLVSVSQDFIRIHREKTLKRLASNLFGMNDSSSLYQANEEELVEIIRPKMQKPWKKAGRIYFFFVYIPIAFVLIGVALWT</sequence>
<evidence type="ECO:0000313" key="3">
    <source>
        <dbReference type="Proteomes" id="UP000012106"/>
    </source>
</evidence>
<evidence type="ECO:0000256" key="1">
    <source>
        <dbReference type="SAM" id="Phobius"/>
    </source>
</evidence>
<protein>
    <submittedName>
        <fullName evidence="2">Uncharacterized protein</fullName>
    </submittedName>
</protein>
<dbReference type="AlphaFoldDB" id="M6JVH1"/>
<feature type="transmembrane region" description="Helical" evidence="1">
    <location>
        <begin position="51"/>
        <end position="72"/>
    </location>
</feature>
<keyword evidence="1" id="KW-0812">Transmembrane</keyword>
<proteinExistence type="predicted"/>